<dbReference type="GO" id="GO:0005975">
    <property type="term" value="P:carbohydrate metabolic process"/>
    <property type="evidence" value="ECO:0007669"/>
    <property type="project" value="UniProtKB-UniRule"/>
</dbReference>
<feature type="disulfide bond" evidence="9">
    <location>
        <begin position="383"/>
        <end position="440"/>
    </location>
</feature>
<dbReference type="GO" id="GO:0031410">
    <property type="term" value="C:cytoplasmic vesicle"/>
    <property type="evidence" value="ECO:0007669"/>
    <property type="project" value="TreeGrafter"/>
</dbReference>
<evidence type="ECO:0000313" key="11">
    <source>
        <dbReference type="Ensembl" id="ENSVURP00010022257.1"/>
    </source>
</evidence>
<evidence type="ECO:0000256" key="1">
    <source>
        <dbReference type="ARBA" id="ARBA00000251"/>
    </source>
</evidence>
<dbReference type="AlphaFoldDB" id="A0A4X2LN85"/>
<dbReference type="GeneTree" id="ENSGT01020000230364"/>
<feature type="disulfide bond" evidence="9">
    <location>
        <begin position="229"/>
        <end position="245"/>
    </location>
</feature>
<comment type="similarity">
    <text evidence="2 6 10">Belongs to the glycosyl hydrolase 56 family.</text>
</comment>
<dbReference type="STRING" id="29139.ENSVURP00010022257"/>
<reference evidence="12" key="1">
    <citation type="submission" date="2018-12" db="EMBL/GenBank/DDBJ databases">
        <authorList>
            <person name="Yazar S."/>
        </authorList>
    </citation>
    <scope>NUCLEOTIDE SEQUENCE [LARGE SCALE GENOMIC DNA]</scope>
</reference>
<keyword evidence="3 10" id="KW-0378">Hydrolase</keyword>
<feature type="glycosylation site" description="N-linked (GlcNAc...) asparagine" evidence="8">
    <location>
        <position position="370"/>
    </location>
</feature>
<dbReference type="GO" id="GO:0004415">
    <property type="term" value="F:hyalurononglucosaminidase activity"/>
    <property type="evidence" value="ECO:0007669"/>
    <property type="project" value="UniProtKB-UniRule"/>
</dbReference>
<dbReference type="InterPro" id="IPR017853">
    <property type="entry name" value="GH"/>
</dbReference>
<dbReference type="PIRSF" id="PIRSF038193">
    <property type="entry name" value="Hyaluronidase"/>
    <property type="match status" value="1"/>
</dbReference>
<dbReference type="SUPFAM" id="SSF51445">
    <property type="entry name" value="(Trans)glycosidases"/>
    <property type="match status" value="1"/>
</dbReference>
<dbReference type="FunFam" id="3.20.20.70:FF:000065">
    <property type="entry name" value="Hyaluronidase"/>
    <property type="match status" value="1"/>
</dbReference>
<dbReference type="EC" id="3.2.1.35" evidence="10"/>
<dbReference type="Pfam" id="PF01630">
    <property type="entry name" value="Glyco_hydro_56"/>
    <property type="match status" value="1"/>
</dbReference>
<proteinExistence type="inferred from homology"/>
<dbReference type="PANTHER" id="PTHR11769">
    <property type="entry name" value="HYALURONIDASE"/>
    <property type="match status" value="1"/>
</dbReference>
<dbReference type="GO" id="GO:0030214">
    <property type="term" value="P:hyaluronan catabolic process"/>
    <property type="evidence" value="ECO:0007669"/>
    <property type="project" value="TreeGrafter"/>
</dbReference>
<dbReference type="Proteomes" id="UP000314987">
    <property type="component" value="Unassembled WGS sequence"/>
</dbReference>
<evidence type="ECO:0000256" key="4">
    <source>
        <dbReference type="ARBA" id="ARBA00023157"/>
    </source>
</evidence>
<dbReference type="PANTHER" id="PTHR11769:SF37">
    <property type="entry name" value="HYALURONIDASE"/>
    <property type="match status" value="1"/>
</dbReference>
<organism evidence="11 12">
    <name type="scientific">Vombatus ursinus</name>
    <name type="common">Common wombat</name>
    <dbReference type="NCBI Taxonomy" id="29139"/>
    <lineage>
        <taxon>Eukaryota</taxon>
        <taxon>Metazoa</taxon>
        <taxon>Chordata</taxon>
        <taxon>Craniata</taxon>
        <taxon>Vertebrata</taxon>
        <taxon>Euteleostomi</taxon>
        <taxon>Mammalia</taxon>
        <taxon>Metatheria</taxon>
        <taxon>Diprotodontia</taxon>
        <taxon>Vombatidae</taxon>
        <taxon>Vombatus</taxon>
    </lineage>
</organism>
<keyword evidence="4 9" id="KW-1015">Disulfide bond</keyword>
<sequence>TASVIIFSPERWSLPHFLPAKSPEPSWQASPTDPWTLKPSLSPVLQNRPFLVVWNAPTSRCRTAFGLPLPLEPFGVVANDQEVFAGGNITIFYQHQLGLYPHYQADPAPVPLPVHGGCPQNASLRAHLDAMERDLEAAIPSRAFSGLSVIDWETWRPLWVRNWDKKGVYRTMSAHLVRQRYPTWPQGRVELQAQWEFETAAARFMSETLRLARARRPGGWWGYYLFPDCYNYHYWEDFENFTGHCPGIERQRNDALLWLWEQSRALYPSIYLEEVLRGSAQGERFVRAKVWEALRVAELPASASYSLPVFVYARPFYSYTLKELVDLEHTIGQAAAMGAQGVVLWGEADYSTCLKMRHYLLSRLGPYVLNVTTAAALCSRTQCNGHGRCRRRIPDSPTYLHLEPSTFQIHVTTAANHTQASIRGRLGPRQQEALGRDFICHCYQGWQGDRCQERNQAGEAPSLSPPLLAASLGGLWAWTLCHSHLQKWGEIPSHPLK</sequence>
<evidence type="ECO:0000256" key="10">
    <source>
        <dbReference type="RuleBase" id="RU610713"/>
    </source>
</evidence>
<reference evidence="11" key="2">
    <citation type="submission" date="2025-08" db="UniProtKB">
        <authorList>
            <consortium name="Ensembl"/>
        </authorList>
    </citation>
    <scope>IDENTIFICATION</scope>
</reference>
<evidence type="ECO:0000256" key="5">
    <source>
        <dbReference type="ARBA" id="ARBA00023295"/>
    </source>
</evidence>
<evidence type="ECO:0000313" key="12">
    <source>
        <dbReference type="Proteomes" id="UP000314987"/>
    </source>
</evidence>
<dbReference type="InterPro" id="IPR013785">
    <property type="entry name" value="Aldolase_TIM"/>
</dbReference>
<comment type="catalytic activity">
    <reaction evidence="1 10">
        <text>Random hydrolysis of (1-&gt;4)-linkages between N-acetyl-beta-D-glucosamine and D-glucuronate residues in hyaluronate.</text>
        <dbReference type="EC" id="3.2.1.35"/>
    </reaction>
</comment>
<evidence type="ECO:0000256" key="2">
    <source>
        <dbReference type="ARBA" id="ARBA00008871"/>
    </source>
</evidence>
<evidence type="ECO:0000256" key="6">
    <source>
        <dbReference type="PIRNR" id="PIRNR038193"/>
    </source>
</evidence>
<feature type="disulfide bond" evidence="9">
    <location>
        <begin position="378"/>
        <end position="389"/>
    </location>
</feature>
<feature type="disulfide bond" evidence="9">
    <location>
        <begin position="61"/>
        <end position="353"/>
    </location>
</feature>
<dbReference type="Ensembl" id="ENSVURT00010025331.1">
    <property type="protein sequence ID" value="ENSVURP00010022257.1"/>
    <property type="gene ID" value="ENSVURG00010016999.1"/>
</dbReference>
<keyword evidence="5 10" id="KW-0326">Glycosidase</keyword>
<protein>
    <recommendedName>
        <fullName evidence="10">Hyaluronidase</fullName>
        <ecNumber evidence="10">3.2.1.35</ecNumber>
    </recommendedName>
</protein>
<dbReference type="InterPro" id="IPR018155">
    <property type="entry name" value="Hyaluronidase"/>
</dbReference>
<dbReference type="PRINTS" id="PR00846">
    <property type="entry name" value="GLHYDRLASE56"/>
</dbReference>
<keyword evidence="12" id="KW-1185">Reference proteome</keyword>
<evidence type="ECO:0000256" key="8">
    <source>
        <dbReference type="PIRSR" id="PIRSR038193-2"/>
    </source>
</evidence>
<evidence type="ECO:0000256" key="3">
    <source>
        <dbReference type="ARBA" id="ARBA00022801"/>
    </source>
</evidence>
<evidence type="ECO:0000256" key="9">
    <source>
        <dbReference type="PIRSR" id="PIRSR038193-3"/>
    </source>
</evidence>
<feature type="disulfide bond" evidence="9">
    <location>
        <begin position="442"/>
        <end position="451"/>
    </location>
</feature>
<dbReference type="Gene3D" id="3.20.20.70">
    <property type="entry name" value="Aldolase class I"/>
    <property type="match status" value="1"/>
</dbReference>
<accession>A0A4X2LN85</accession>
<reference evidence="11" key="3">
    <citation type="submission" date="2025-09" db="UniProtKB">
        <authorList>
            <consortium name="Ensembl"/>
        </authorList>
    </citation>
    <scope>IDENTIFICATION</scope>
</reference>
<feature type="active site" description="Proton donor" evidence="7">
    <location>
        <position position="153"/>
    </location>
</feature>
<evidence type="ECO:0000256" key="7">
    <source>
        <dbReference type="PIRSR" id="PIRSR038193-1"/>
    </source>
</evidence>
<name>A0A4X2LN85_VOMUR</name>